<comment type="caution">
    <text evidence="2">The sequence shown here is derived from an EMBL/GenBank/DDBJ whole genome shotgun (WGS) entry which is preliminary data.</text>
</comment>
<feature type="region of interest" description="Disordered" evidence="1">
    <location>
        <begin position="445"/>
        <end position="480"/>
    </location>
</feature>
<feature type="region of interest" description="Disordered" evidence="1">
    <location>
        <begin position="607"/>
        <end position="644"/>
    </location>
</feature>
<evidence type="ECO:0000313" key="3">
    <source>
        <dbReference type="Proteomes" id="UP001157440"/>
    </source>
</evidence>
<proteinExistence type="predicted"/>
<evidence type="ECO:0000256" key="1">
    <source>
        <dbReference type="SAM" id="MobiDB-lite"/>
    </source>
</evidence>
<dbReference type="RefSeq" id="WP_238197755.1">
    <property type="nucleotide sequence ID" value="NZ_BPQZ01000021.1"/>
</dbReference>
<reference evidence="3" key="1">
    <citation type="journal article" date="2019" name="Int. J. Syst. Evol. Microbiol.">
        <title>The Global Catalogue of Microorganisms (GCM) 10K type strain sequencing project: providing services to taxonomists for standard genome sequencing and annotation.</title>
        <authorList>
            <consortium name="The Broad Institute Genomics Platform"/>
            <consortium name="The Broad Institute Genome Sequencing Center for Infectious Disease"/>
            <person name="Wu L."/>
            <person name="Ma J."/>
        </authorList>
    </citation>
    <scope>NUCLEOTIDE SEQUENCE [LARGE SCALE GENOMIC DNA]</scope>
    <source>
        <strain evidence="3">NBRC 103632</strain>
    </source>
</reference>
<organism evidence="2 3">
    <name type="scientific">Methylobacterium tardum</name>
    <dbReference type="NCBI Taxonomy" id="374432"/>
    <lineage>
        <taxon>Bacteria</taxon>
        <taxon>Pseudomonadati</taxon>
        <taxon>Pseudomonadota</taxon>
        <taxon>Alphaproteobacteria</taxon>
        <taxon>Hyphomicrobiales</taxon>
        <taxon>Methylobacteriaceae</taxon>
        <taxon>Methylobacterium</taxon>
    </lineage>
</organism>
<keyword evidence="3" id="KW-1185">Reference proteome</keyword>
<dbReference type="EMBL" id="BSPL01000028">
    <property type="protein sequence ID" value="GLS73657.1"/>
    <property type="molecule type" value="Genomic_DNA"/>
</dbReference>
<feature type="compositionally biased region" description="Basic and acidic residues" evidence="1">
    <location>
        <begin position="632"/>
        <end position="644"/>
    </location>
</feature>
<gene>
    <name evidence="2" type="ORF">GCM10007890_56720</name>
</gene>
<accession>A0AA37TKB0</accession>
<dbReference type="AlphaFoldDB" id="A0AA37TKB0"/>
<name>A0AA37TKB0_9HYPH</name>
<dbReference type="Proteomes" id="UP001157440">
    <property type="component" value="Unassembled WGS sequence"/>
</dbReference>
<evidence type="ECO:0000313" key="2">
    <source>
        <dbReference type="EMBL" id="GLS73657.1"/>
    </source>
</evidence>
<sequence length="644" mass="70171">MSLTSRPTSSRRRAPFVPKARGALSEALTSVQDFLRVAPSVPRSVAWLRDRTLAGGDGITARDISLFEALVALTAQGEETETSIRAARLCSVASALTVLSAGGHDAQPRELVAALKRLFGRAPEPLKRGAMFHFHLPAWAVPLQQPGSRYAHLDLSVLARFRRRSSSLLYRQVLAHVAAERIRYEPGMQPFVMEYSPEDLAAALGMPEPAPGASLHVGQLRIRYLTPAVEEIAEHVRSFEIVSVGTAHDTRRRAGEIVTGDDGAALQARAVASIALTIRLCPPERLDAVPTRALDEETFASLCERRDAPPYAVRPETIVRLGSSLPSARLRNRKTGRAAPLLQSEMRVRHDLWLAAIHEALTGEAITPAFETGACRGQRLLDAIARDGADKVFWAFSHAEAAAPDIGPAIAERYRFKQEIEKARKLRLKASTVAAAQERRRTLREARADGMASPKPAKKRVTVPSKPTVPIPSDDPAMPMPPTTVDLTSPAARAEGLRLYREWQPAFEYPFAKAVLVAARVKQAFAAGEYPILAEAGDAYLEAIARLDNVTRAFVPGLTVGKQDENASHYVAMLAMSWPTRVSNGRSVNPAAEIAADRALVNRAVKRDREADRVAKAQAEARKSPPPPRPTDGFRDGYVPKRAS</sequence>
<feature type="compositionally biased region" description="Basic and acidic residues" evidence="1">
    <location>
        <begin position="607"/>
        <end position="623"/>
    </location>
</feature>
<protein>
    <recommendedName>
        <fullName evidence="4">Initiator Rep protein domain-containing protein</fullName>
    </recommendedName>
</protein>
<evidence type="ECO:0008006" key="4">
    <source>
        <dbReference type="Google" id="ProtNLM"/>
    </source>
</evidence>